<name>A0A024VZ88_PLAFA</name>
<feature type="region of interest" description="Disordered" evidence="1">
    <location>
        <begin position="1"/>
        <end position="21"/>
    </location>
</feature>
<organism evidence="4 5">
    <name type="scientific">Plasmodium falciparum Tanzania</name>
    <name type="common">2000708</name>
    <dbReference type="NCBI Taxonomy" id="1036725"/>
    <lineage>
        <taxon>Eukaryota</taxon>
        <taxon>Sar</taxon>
        <taxon>Alveolata</taxon>
        <taxon>Apicomplexa</taxon>
        <taxon>Aconoidasida</taxon>
        <taxon>Haemosporida</taxon>
        <taxon>Plasmodiidae</taxon>
        <taxon>Plasmodium</taxon>
        <taxon>Plasmodium (Laverania)</taxon>
    </lineage>
</organism>
<evidence type="ECO:0000313" key="5">
    <source>
        <dbReference type="Proteomes" id="UP000030708"/>
    </source>
</evidence>
<gene>
    <name evidence="4" type="ORF">PFTANZ_06055</name>
</gene>
<evidence type="ECO:0000259" key="3">
    <source>
        <dbReference type="Pfam" id="PF15447"/>
    </source>
</evidence>
<reference evidence="4 5" key="1">
    <citation type="submission" date="2013-02" db="EMBL/GenBank/DDBJ databases">
        <title>The Genome Annotation of Plasmodium falciparum Tanzania (2000708).</title>
        <authorList>
            <consortium name="The Broad Institute Genome Sequencing Platform"/>
            <consortium name="The Broad Institute Genome Sequencing Center for Infectious Disease"/>
            <person name="Neafsey D."/>
            <person name="Hoffman S."/>
            <person name="Volkman S."/>
            <person name="Rosenthal P."/>
            <person name="Walker B."/>
            <person name="Young S.K."/>
            <person name="Zeng Q."/>
            <person name="Gargeya S."/>
            <person name="Fitzgerald M."/>
            <person name="Haas B."/>
            <person name="Abouelleil A."/>
            <person name="Allen A.W."/>
            <person name="Alvarado L."/>
            <person name="Arachchi H.M."/>
            <person name="Berlin A.M."/>
            <person name="Chapman S.B."/>
            <person name="Gainer-Dewar J."/>
            <person name="Goldberg J."/>
            <person name="Griggs A."/>
            <person name="Gujja S."/>
            <person name="Hansen M."/>
            <person name="Howarth C."/>
            <person name="Imamovic A."/>
            <person name="Ireland A."/>
            <person name="Larimer J."/>
            <person name="McCowan C."/>
            <person name="Murphy C."/>
            <person name="Pearson M."/>
            <person name="Poon T.W."/>
            <person name="Priest M."/>
            <person name="Roberts A."/>
            <person name="Saif S."/>
            <person name="Shea T."/>
            <person name="Sisk P."/>
            <person name="Sykes S."/>
            <person name="Wortman J."/>
            <person name="Nusbaum C."/>
            <person name="Birren B."/>
        </authorList>
    </citation>
    <scope>NUCLEOTIDE SEQUENCE [LARGE SCALE GENOMIC DNA]</scope>
    <source>
        <strain evidence="5">Tanzania (2000708)</strain>
    </source>
</reference>
<sequence>MGNTQSLNEEEAKTPSLTESHNSARNVFENIGIGIYNEEKKNVNKYASQLRGNLSRATFCDVFCDFIGIRNYPYTDPCYLDHRFYTNIKVNSIEGRNPCNGREKKRFGENAEAYCNSDKIRGNENNSNAGACAPPRRRHMCDKNLEFLDNNNTNTIHDLLGNVLVTAKYEGDIIVSNHPNTKTSDVCTALARSFADIGDIVRGRDMFKRTDKDYVENGLREVFNNIYGQLENNAKAYYSDKDKSGNYYKLREAWWNANRDQVWRAITCKAPENIHYFRKGSDGSNLFSNNGPCGRNERNVPTYLDYVPQFLRWFDEWAEEFCRKKKN</sequence>
<proteinExistence type="predicted"/>
<dbReference type="SUPFAM" id="SSF140924">
    <property type="entry name" value="Duffy binding domain-like"/>
    <property type="match status" value="1"/>
</dbReference>
<reference evidence="4 5" key="2">
    <citation type="submission" date="2013-02" db="EMBL/GenBank/DDBJ databases">
        <title>The Genome Sequence of Plasmodium falciparum Tanzania (2000708).</title>
        <authorList>
            <consortium name="The Broad Institute Genome Sequencing Platform"/>
            <consortium name="The Broad Institute Genome Sequencing Center for Infectious Disease"/>
            <person name="Neafsey D."/>
            <person name="Cheeseman I."/>
            <person name="Volkman S."/>
            <person name="Adams J."/>
            <person name="Walker B."/>
            <person name="Young S.K."/>
            <person name="Zeng Q."/>
            <person name="Gargeya S."/>
            <person name="Fitzgerald M."/>
            <person name="Haas B."/>
            <person name="Abouelleil A."/>
            <person name="Alvarado L."/>
            <person name="Arachchi H.M."/>
            <person name="Berlin A.M."/>
            <person name="Chapman S.B."/>
            <person name="Dewar J."/>
            <person name="Goldberg J."/>
            <person name="Griggs A."/>
            <person name="Gujja S."/>
            <person name="Hansen M."/>
            <person name="Howarth C."/>
            <person name="Imamovic A."/>
            <person name="Larimer J."/>
            <person name="McCowan C."/>
            <person name="Murphy C."/>
            <person name="Neiman D."/>
            <person name="Pearson M."/>
            <person name="Priest M."/>
            <person name="Roberts A."/>
            <person name="Saif S."/>
            <person name="Shea T."/>
            <person name="Sisk P."/>
            <person name="Sykes S."/>
            <person name="Wortman J."/>
            <person name="Nusbaum C."/>
            <person name="Birren B."/>
        </authorList>
    </citation>
    <scope>NUCLEOTIDE SEQUENCE [LARGE SCALE GENOMIC DNA]</scope>
    <source>
        <strain evidence="5">Tanzania (2000708)</strain>
    </source>
</reference>
<feature type="domain" description="Duffy-antigen binding" evidence="2">
    <location>
        <begin position="130"/>
        <end position="312"/>
    </location>
</feature>
<dbReference type="InterPro" id="IPR008602">
    <property type="entry name" value="Duffy-antigen-binding"/>
</dbReference>
<dbReference type="FunFam" id="1.20.1310.20:FF:000003">
    <property type="entry name" value="Erythrocyte membrane protein 1, PfEMP1"/>
    <property type="match status" value="1"/>
</dbReference>
<protein>
    <submittedName>
        <fullName evidence="4">Uncharacterized protein</fullName>
    </submittedName>
</protein>
<dbReference type="Gene3D" id="1.20.58.830">
    <property type="match status" value="1"/>
</dbReference>
<dbReference type="Proteomes" id="UP000030708">
    <property type="component" value="Unassembled WGS sequence"/>
</dbReference>
<dbReference type="Pfam" id="PF05424">
    <property type="entry name" value="Duffy_binding"/>
    <property type="match status" value="1"/>
</dbReference>
<dbReference type="Gene3D" id="1.20.1310.20">
    <property type="entry name" value="Duffy-antigen binding domain"/>
    <property type="match status" value="1"/>
</dbReference>
<dbReference type="GO" id="GO:0016020">
    <property type="term" value="C:membrane"/>
    <property type="evidence" value="ECO:0007669"/>
    <property type="project" value="InterPro"/>
</dbReference>
<dbReference type="InterPro" id="IPR029210">
    <property type="entry name" value="PfEMP1_NTS"/>
</dbReference>
<evidence type="ECO:0000259" key="2">
    <source>
        <dbReference type="Pfam" id="PF05424"/>
    </source>
</evidence>
<feature type="domain" description="Plasmodium falciparum erythrocyte membrane protein-1 N-terminal segment" evidence="3">
    <location>
        <begin position="23"/>
        <end position="58"/>
    </location>
</feature>
<evidence type="ECO:0000313" key="4">
    <source>
        <dbReference type="EMBL" id="ETW33226.1"/>
    </source>
</evidence>
<dbReference type="AlphaFoldDB" id="A0A024VZ88"/>
<accession>A0A024VZ88</accession>
<dbReference type="EMBL" id="KI926799">
    <property type="protein sequence ID" value="ETW33226.1"/>
    <property type="molecule type" value="Genomic_DNA"/>
</dbReference>
<dbReference type="Pfam" id="PF15447">
    <property type="entry name" value="NTS"/>
    <property type="match status" value="1"/>
</dbReference>
<evidence type="ECO:0000256" key="1">
    <source>
        <dbReference type="SAM" id="MobiDB-lite"/>
    </source>
</evidence>
<dbReference type="GO" id="GO:0046789">
    <property type="term" value="F:host cell surface receptor binding"/>
    <property type="evidence" value="ECO:0007669"/>
    <property type="project" value="InterPro"/>
</dbReference>
<dbReference type="InterPro" id="IPR042202">
    <property type="entry name" value="Duffy-ag-bd_sf"/>
</dbReference>